<reference evidence="2 5" key="2">
    <citation type="submission" date="2016-11" db="EMBL/GenBank/DDBJ databases">
        <title>Genomic analysis of Caldithrix abyssi and proposal of a novel bacterial phylum Caldithrichaeota.</title>
        <authorList>
            <person name="Kublanov I."/>
            <person name="Sigalova O."/>
            <person name="Gavrilov S."/>
            <person name="Lebedinsky A."/>
            <person name="Ivanova N."/>
            <person name="Daum C."/>
            <person name="Reddy T."/>
            <person name="Klenk H.P."/>
            <person name="Goker M."/>
            <person name="Reva O."/>
            <person name="Miroshnichenko M."/>
            <person name="Kyprides N."/>
            <person name="Woyke T."/>
            <person name="Gelfand M."/>
        </authorList>
    </citation>
    <scope>NUCLEOTIDE SEQUENCE [LARGE SCALE GENOMIC DNA]</scope>
    <source>
        <strain evidence="2 5">LF13</strain>
    </source>
</reference>
<dbReference type="InParanoid" id="H1XRN7"/>
<dbReference type="eggNOG" id="COG1506">
    <property type="taxonomic scope" value="Bacteria"/>
</dbReference>
<dbReference type="PaxDb" id="880073-Calab_0546"/>
<dbReference type="KEGG" id="caby:Cabys_3379"/>
<dbReference type="Gene3D" id="2.60.40.1260">
    <property type="entry name" value="Lamin Tail domain"/>
    <property type="match status" value="1"/>
</dbReference>
<dbReference type="AlphaFoldDB" id="H1XRN7"/>
<evidence type="ECO:0000313" key="3">
    <source>
        <dbReference type="EMBL" id="EHO40190.1"/>
    </source>
</evidence>
<reference evidence="3 4" key="1">
    <citation type="submission" date="2011-09" db="EMBL/GenBank/DDBJ databases">
        <title>The permanent draft genome of Caldithrix abyssi DSM 13497.</title>
        <authorList>
            <consortium name="US DOE Joint Genome Institute (JGI-PGF)"/>
            <person name="Lucas S."/>
            <person name="Han J."/>
            <person name="Lapidus A."/>
            <person name="Bruce D."/>
            <person name="Goodwin L."/>
            <person name="Pitluck S."/>
            <person name="Peters L."/>
            <person name="Kyrpides N."/>
            <person name="Mavromatis K."/>
            <person name="Ivanova N."/>
            <person name="Mikhailova N."/>
            <person name="Chertkov O."/>
            <person name="Detter J.C."/>
            <person name="Tapia R."/>
            <person name="Han C."/>
            <person name="Land M."/>
            <person name="Hauser L."/>
            <person name="Markowitz V."/>
            <person name="Cheng J.-F."/>
            <person name="Hugenholtz P."/>
            <person name="Woyke T."/>
            <person name="Wu D."/>
            <person name="Spring S."/>
            <person name="Brambilla E."/>
            <person name="Klenk H.-P."/>
            <person name="Eisen J.A."/>
        </authorList>
    </citation>
    <scope>NUCLEOTIDE SEQUENCE [LARGE SCALE GENOMIC DNA]</scope>
    <source>
        <strain evidence="3 4">DSM 13497</strain>
    </source>
</reference>
<accession>H1XRN7</accession>
<organism evidence="3 4">
    <name type="scientific">Caldithrix abyssi DSM 13497</name>
    <dbReference type="NCBI Taxonomy" id="880073"/>
    <lineage>
        <taxon>Bacteria</taxon>
        <taxon>Pseudomonadati</taxon>
        <taxon>Calditrichota</taxon>
        <taxon>Calditrichia</taxon>
        <taxon>Calditrichales</taxon>
        <taxon>Calditrichaceae</taxon>
        <taxon>Caldithrix</taxon>
    </lineage>
</organism>
<dbReference type="Proteomes" id="UP000183868">
    <property type="component" value="Chromosome"/>
</dbReference>
<dbReference type="Pfam" id="PF00932">
    <property type="entry name" value="LTD"/>
    <property type="match status" value="1"/>
</dbReference>
<protein>
    <submittedName>
        <fullName evidence="2">Lamin Tail Domain</fullName>
    </submittedName>
</protein>
<dbReference type="EMBL" id="CP018099">
    <property type="protein sequence ID" value="APF20127.1"/>
    <property type="molecule type" value="Genomic_DNA"/>
</dbReference>
<dbReference type="InterPro" id="IPR001322">
    <property type="entry name" value="Lamin_tail_dom"/>
</dbReference>
<feature type="domain" description="LTD" evidence="1">
    <location>
        <begin position="30"/>
        <end position="221"/>
    </location>
</feature>
<dbReference type="RefSeq" id="WP_006927117.1">
    <property type="nucleotide sequence ID" value="NZ_CM001402.1"/>
</dbReference>
<dbReference type="EMBL" id="CM001402">
    <property type="protein sequence ID" value="EHO40190.1"/>
    <property type="molecule type" value="Genomic_DNA"/>
</dbReference>
<dbReference type="PROSITE" id="PS51841">
    <property type="entry name" value="LTD"/>
    <property type="match status" value="1"/>
</dbReference>
<keyword evidence="4" id="KW-1185">Reference proteome</keyword>
<proteinExistence type="predicted"/>
<dbReference type="Proteomes" id="UP000004671">
    <property type="component" value="Chromosome"/>
</dbReference>
<evidence type="ECO:0000313" key="5">
    <source>
        <dbReference type="Proteomes" id="UP000183868"/>
    </source>
</evidence>
<sequence length="307" mass="33381" precursor="true">MRYLVILKILVCIIFFNSLLFAQGYLRNDNVTTYTSGITLNEICANGSAFDYNADGIISSTSDKDEFVEIVNSSDQTINIGGWTLSDNTTTYLIFPDPTSINPGKSIVVYMYGADVSNFNPGSGNLVTSTPAGIRLSNSDDVIGLKNTNGLYISVKWGTGVLPADFTTGATLVGTEVTISNSWIAGQSQSRNPDYSGSWSFHPTITGTVDWSVDHTVTLTDPQASPGRKYGLDQSLPVTLSSFRAVVQHGHVLLQWRTESEVENLGFEIYRSLMSSTGFQLLDSYRSNPALEAVAWGGGINAYILRY</sequence>
<dbReference type="HOGENOM" id="CLU_905127_0_0_0"/>
<name>H1XRN7_CALAY</name>
<evidence type="ECO:0000259" key="1">
    <source>
        <dbReference type="PROSITE" id="PS51841"/>
    </source>
</evidence>
<dbReference type="InterPro" id="IPR036415">
    <property type="entry name" value="Lamin_tail_dom_sf"/>
</dbReference>
<evidence type="ECO:0000313" key="4">
    <source>
        <dbReference type="Proteomes" id="UP000004671"/>
    </source>
</evidence>
<dbReference type="SUPFAM" id="SSF74853">
    <property type="entry name" value="Lamin A/C globular tail domain"/>
    <property type="match status" value="1"/>
</dbReference>
<gene>
    <name evidence="2" type="ORF">Cabys_3379</name>
    <name evidence="3" type="ORF">Calab_0546</name>
</gene>
<evidence type="ECO:0000313" key="2">
    <source>
        <dbReference type="EMBL" id="APF20127.1"/>
    </source>
</evidence>